<gene>
    <name evidence="1" type="ORF">BOKJ2_LOCUS3757</name>
</gene>
<name>A0A811K889_9BILA</name>
<dbReference type="EMBL" id="CAJFDH010000002">
    <property type="protein sequence ID" value="CAD5211564.1"/>
    <property type="molecule type" value="Genomic_DNA"/>
</dbReference>
<keyword evidence="2" id="KW-1185">Reference proteome</keyword>
<evidence type="ECO:0000313" key="2">
    <source>
        <dbReference type="Proteomes" id="UP000614601"/>
    </source>
</evidence>
<organism evidence="1 2">
    <name type="scientific">Bursaphelenchus okinawaensis</name>
    <dbReference type="NCBI Taxonomy" id="465554"/>
    <lineage>
        <taxon>Eukaryota</taxon>
        <taxon>Metazoa</taxon>
        <taxon>Ecdysozoa</taxon>
        <taxon>Nematoda</taxon>
        <taxon>Chromadorea</taxon>
        <taxon>Rhabditida</taxon>
        <taxon>Tylenchina</taxon>
        <taxon>Tylenchomorpha</taxon>
        <taxon>Aphelenchoidea</taxon>
        <taxon>Aphelenchoididae</taxon>
        <taxon>Bursaphelenchus</taxon>
    </lineage>
</organism>
<proteinExistence type="predicted"/>
<evidence type="ECO:0008006" key="3">
    <source>
        <dbReference type="Google" id="ProtNLM"/>
    </source>
</evidence>
<dbReference type="Proteomes" id="UP000783686">
    <property type="component" value="Unassembled WGS sequence"/>
</dbReference>
<dbReference type="AlphaFoldDB" id="A0A811K889"/>
<dbReference type="OrthoDB" id="10478264at2759"/>
<sequence length="589" mass="68785">MEPLKHDVNYQNTDKELIDDQRLVREVLLHLLPTSNSDVIRYSPAVGCTLSARYCYDSKVFGFNRINEILIKSSQVKKNLAKINEFNRSNVNVKAMFFPLAPIVSVSTNYYNEITDKIEQSVNGITTVDELNVEVCDLNNDLQNVITFLEKLLNPSPSYHDVEMTWTAFFKFRKSYTNPTSVLPFIKQLQEALINLLPNYFDTLCVGSSDIEQKGEDIILTMQNKDRMQMVHFTMIWSQKLLRTFKQGIKNRLRLELHRKNVEVKPWSYFMKNLFDEMSTEAKLQMDVAKINHFLEDSCSSYVAQFSQIIFNVLKTKDCKRWMMDFKKIYQLELFEEQICRSVSVEYNRSPRSAKLSAFAKCLEDLNTKENCSKYYKINWSDEEQTTFKVVPELPWPINVMFHDRLFTLLNKSMQILHVLKYCNSMCVTALSQFTLSSEVRDGPLLVRQKLNLILLMKKLTDTLKDLSTEFFNNLMENAGQQIEVSTTLESIEEAVTTWEEKLKVSMDNNTMYSIAIDRILKYTTTVYEELEQPVTEFDVSQMHRSLKRILITLKNNKDPEELDSDSLEYCYYCATNECLMLLNTCEAN</sequence>
<dbReference type="Proteomes" id="UP000614601">
    <property type="component" value="Unassembled WGS sequence"/>
</dbReference>
<reference evidence="1" key="1">
    <citation type="submission" date="2020-09" db="EMBL/GenBank/DDBJ databases">
        <authorList>
            <person name="Kikuchi T."/>
        </authorList>
    </citation>
    <scope>NUCLEOTIDE SEQUENCE</scope>
    <source>
        <strain evidence="1">SH1</strain>
    </source>
</reference>
<evidence type="ECO:0000313" key="1">
    <source>
        <dbReference type="EMBL" id="CAD5211564.1"/>
    </source>
</evidence>
<protein>
    <recommendedName>
        <fullName evidence="3">Gamma-tubulin complex component</fullName>
    </recommendedName>
</protein>
<accession>A0A811K889</accession>
<comment type="caution">
    <text evidence="1">The sequence shown here is derived from an EMBL/GenBank/DDBJ whole genome shotgun (WGS) entry which is preliminary data.</text>
</comment>
<dbReference type="EMBL" id="CAJFCW020000002">
    <property type="protein sequence ID" value="CAG9093790.1"/>
    <property type="molecule type" value="Genomic_DNA"/>
</dbReference>